<reference evidence="1 2" key="1">
    <citation type="journal article" date="2023" name="Arcadia Sci">
        <title>De novo assembly of a long-read Amblyomma americanum tick genome.</title>
        <authorList>
            <person name="Chou S."/>
            <person name="Poskanzer K.E."/>
            <person name="Rollins M."/>
            <person name="Thuy-Boun P.S."/>
        </authorList>
    </citation>
    <scope>NUCLEOTIDE SEQUENCE [LARGE SCALE GENOMIC DNA]</scope>
    <source>
        <strain evidence="1">F_SG_1</strain>
        <tissue evidence="1">Salivary glands</tissue>
    </source>
</reference>
<protein>
    <submittedName>
        <fullName evidence="1">Uncharacterized protein</fullName>
    </submittedName>
</protein>
<organism evidence="1 2">
    <name type="scientific">Amblyomma americanum</name>
    <name type="common">Lone star tick</name>
    <dbReference type="NCBI Taxonomy" id="6943"/>
    <lineage>
        <taxon>Eukaryota</taxon>
        <taxon>Metazoa</taxon>
        <taxon>Ecdysozoa</taxon>
        <taxon>Arthropoda</taxon>
        <taxon>Chelicerata</taxon>
        <taxon>Arachnida</taxon>
        <taxon>Acari</taxon>
        <taxon>Parasitiformes</taxon>
        <taxon>Ixodida</taxon>
        <taxon>Ixodoidea</taxon>
        <taxon>Ixodidae</taxon>
        <taxon>Amblyomminae</taxon>
        <taxon>Amblyomma</taxon>
    </lineage>
</organism>
<evidence type="ECO:0000313" key="2">
    <source>
        <dbReference type="Proteomes" id="UP001321473"/>
    </source>
</evidence>
<dbReference type="Proteomes" id="UP001321473">
    <property type="component" value="Unassembled WGS sequence"/>
</dbReference>
<name>A0AAQ4DTN8_AMBAM</name>
<comment type="caution">
    <text evidence="1">The sequence shown here is derived from an EMBL/GenBank/DDBJ whole genome shotgun (WGS) entry which is preliminary data.</text>
</comment>
<dbReference type="EMBL" id="JARKHS020026980">
    <property type="protein sequence ID" value="KAK8765828.1"/>
    <property type="molecule type" value="Genomic_DNA"/>
</dbReference>
<keyword evidence="2" id="KW-1185">Reference proteome</keyword>
<proteinExistence type="predicted"/>
<dbReference type="AlphaFoldDB" id="A0AAQ4DTN8"/>
<accession>A0AAQ4DTN8</accession>
<evidence type="ECO:0000313" key="1">
    <source>
        <dbReference type="EMBL" id="KAK8765828.1"/>
    </source>
</evidence>
<sequence length="77" mass="8597">MKTPEALPQTEKTGSRVSARSRWYATKWRHKYTASRSHTRAHGMHVSIRTGGKWPSAIIFTHAGEPEGRVRAATPAV</sequence>
<gene>
    <name evidence="1" type="ORF">V5799_031559</name>
</gene>